<organism evidence="2">
    <name type="scientific">Cowpox virus</name>
    <name type="common">CPV</name>
    <dbReference type="NCBI Taxonomy" id="10243"/>
    <lineage>
        <taxon>Viruses</taxon>
        <taxon>Varidnaviria</taxon>
        <taxon>Bamfordvirae</taxon>
        <taxon>Nucleocytoviricota</taxon>
        <taxon>Pokkesviricetes</taxon>
        <taxon>Chitovirales</taxon>
        <taxon>Poxviridae</taxon>
        <taxon>Chordopoxvirinae</taxon>
        <taxon>Orthopoxvirus</taxon>
        <taxon>Orthopoxvirus cowpox</taxon>
    </lineage>
</organism>
<organismHost>
    <name type="scientific">Bos taurus</name>
    <name type="common">Bovine</name>
    <dbReference type="NCBI Taxonomy" id="9913"/>
</organismHost>
<organismHost>
    <name type="scientific">Apodemus sylvaticus</name>
    <name type="common">European woodmouse</name>
    <dbReference type="NCBI Taxonomy" id="10129"/>
</organismHost>
<organismHost>
    <name type="scientific">Mus musculus</name>
    <name type="common">Mouse</name>
    <dbReference type="NCBI Taxonomy" id="10090"/>
</organismHost>
<reference evidence="1" key="2">
    <citation type="submission" date="2020-05" db="EMBL/GenBank/DDBJ databases">
        <authorList>
            <consortium name="IVD NGS Lab"/>
        </authorList>
    </citation>
    <scope>NUCLEOTIDE SEQUENCE [LARGE SCALE GENOMIC DNA]</scope>
    <source>
        <strain evidence="1">GerMygEK 938/17</strain>
    </source>
</reference>
<gene>
    <name evidence="2" type="primary">CPXV078A</name>
</gene>
<evidence type="ECO:0000313" key="2">
    <source>
        <dbReference type="EMBL" id="SNB53903.1"/>
    </source>
</evidence>
<proteinExistence type="predicted"/>
<organismHost>
    <name type="scientific">Homo sapiens</name>
    <name type="common">Human</name>
    <dbReference type="NCBI Taxonomy" id="9606"/>
</organismHost>
<organismHost>
    <name type="scientific">Microtus agrestis</name>
    <name type="common">Short-tailed field vole</name>
    <dbReference type="NCBI Taxonomy" id="29092"/>
</organismHost>
<accession>A0A212Q3R5</accession>
<organismHost>
    <name type="scientific">Felis catus</name>
    <name type="common">Cat</name>
    <name type="synonym">Felis silvestris catus</name>
    <dbReference type="NCBI Taxonomy" id="9685"/>
</organismHost>
<organismHost>
    <name type="scientific">Myodes glareolus</name>
    <name type="common">Bank vole</name>
    <name type="synonym">Clethrionomys glareolus</name>
    <dbReference type="NCBI Taxonomy" id="447135"/>
</organismHost>
<dbReference type="Proteomes" id="UP000272857">
    <property type="component" value="Segment"/>
</dbReference>
<dbReference type="Proteomes" id="UP000509403">
    <property type="component" value="Segment"/>
</dbReference>
<name>A0A212Q3R5_COWPX</name>
<protein>
    <submittedName>
        <fullName evidence="2">CPXV078A protein</fullName>
    </submittedName>
</protein>
<dbReference type="EMBL" id="LT896721">
    <property type="protein sequence ID" value="SNB53903.1"/>
    <property type="molecule type" value="Genomic_DNA"/>
</dbReference>
<reference evidence="2" key="1">
    <citation type="submission" date="2017-06" db="EMBL/GenBank/DDBJ databases">
        <authorList>
            <person name="Kim H.J."/>
            <person name="Triplett B.A."/>
        </authorList>
    </citation>
    <scope>NUCLEOTIDE SEQUENCE</scope>
    <source>
        <strain evidence="2">Ger 2010 MKY</strain>
    </source>
</reference>
<organismHost>
    <name type="scientific">Loxodonta africana</name>
    <name type="common">African elephant</name>
    <dbReference type="NCBI Taxonomy" id="9785"/>
</organismHost>
<dbReference type="EMBL" id="LR812035">
    <property type="protein sequence ID" value="CAB5514037.1"/>
    <property type="molecule type" value="Genomic_DNA"/>
</dbReference>
<sequence>MIENCFFSILYFSQQVLNTPIDDRISPNASMLSISNKSLYPPIEVFPKKILGTVLPPVICSK</sequence>
<evidence type="ECO:0000313" key="1">
    <source>
        <dbReference type="EMBL" id="CAB5514037.1"/>
    </source>
</evidence>